<dbReference type="EMBL" id="GBXM01000305">
    <property type="protein sequence ID" value="JAI08273.1"/>
    <property type="molecule type" value="Transcribed_RNA"/>
</dbReference>
<protein>
    <submittedName>
        <fullName evidence="2">Uncharacterized protein</fullName>
    </submittedName>
</protein>
<dbReference type="SUPFAM" id="SSF49899">
    <property type="entry name" value="Concanavalin A-like lectins/glucanases"/>
    <property type="match status" value="1"/>
</dbReference>
<feature type="region of interest" description="Disordered" evidence="1">
    <location>
        <begin position="29"/>
        <end position="48"/>
    </location>
</feature>
<dbReference type="AlphaFoldDB" id="A0A0E9XZX2"/>
<sequence length="61" mass="7249">MPDNQNEWNSVCWTWDGKTGLTQVWVNGKAQHKGEDHHRHSPSWNSHHNPWPRSGHLWWGL</sequence>
<evidence type="ECO:0000256" key="1">
    <source>
        <dbReference type="SAM" id="MobiDB-lite"/>
    </source>
</evidence>
<evidence type="ECO:0000313" key="2">
    <source>
        <dbReference type="EMBL" id="JAI08273.1"/>
    </source>
</evidence>
<dbReference type="InterPro" id="IPR013320">
    <property type="entry name" value="ConA-like_dom_sf"/>
</dbReference>
<organism evidence="2">
    <name type="scientific">Anguilla anguilla</name>
    <name type="common">European freshwater eel</name>
    <name type="synonym">Muraena anguilla</name>
    <dbReference type="NCBI Taxonomy" id="7936"/>
    <lineage>
        <taxon>Eukaryota</taxon>
        <taxon>Metazoa</taxon>
        <taxon>Chordata</taxon>
        <taxon>Craniata</taxon>
        <taxon>Vertebrata</taxon>
        <taxon>Euteleostomi</taxon>
        <taxon>Actinopterygii</taxon>
        <taxon>Neopterygii</taxon>
        <taxon>Teleostei</taxon>
        <taxon>Anguilliformes</taxon>
        <taxon>Anguillidae</taxon>
        <taxon>Anguilla</taxon>
    </lineage>
</organism>
<proteinExistence type="predicted"/>
<accession>A0A0E9XZX2</accession>
<reference evidence="2" key="1">
    <citation type="submission" date="2014-11" db="EMBL/GenBank/DDBJ databases">
        <authorList>
            <person name="Amaro Gonzalez C."/>
        </authorList>
    </citation>
    <scope>NUCLEOTIDE SEQUENCE</scope>
</reference>
<reference evidence="2" key="2">
    <citation type="journal article" date="2015" name="Fish Shellfish Immunol.">
        <title>Early steps in the European eel (Anguilla anguilla)-Vibrio vulnificus interaction in the gills: Role of the RtxA13 toxin.</title>
        <authorList>
            <person name="Callol A."/>
            <person name="Pajuelo D."/>
            <person name="Ebbesson L."/>
            <person name="Teles M."/>
            <person name="MacKenzie S."/>
            <person name="Amaro C."/>
        </authorList>
    </citation>
    <scope>NUCLEOTIDE SEQUENCE</scope>
</reference>
<dbReference type="Gene3D" id="2.60.120.200">
    <property type="match status" value="1"/>
</dbReference>
<name>A0A0E9XZX2_ANGAN</name>